<dbReference type="GO" id="GO:0000981">
    <property type="term" value="F:DNA-binding transcription factor activity, RNA polymerase II-specific"/>
    <property type="evidence" value="ECO:0007669"/>
    <property type="project" value="TreeGrafter"/>
</dbReference>
<dbReference type="InterPro" id="IPR013087">
    <property type="entry name" value="Znf_C2H2_type"/>
</dbReference>
<dbReference type="OrthoDB" id="8117402at2759"/>
<keyword evidence="1" id="KW-0479">Metal-binding</keyword>
<evidence type="ECO:0000256" key="2">
    <source>
        <dbReference type="ARBA" id="ARBA00022771"/>
    </source>
</evidence>
<evidence type="ECO:0000313" key="7">
    <source>
        <dbReference type="Proteomes" id="UP000054564"/>
    </source>
</evidence>
<dbReference type="PROSITE" id="PS00028">
    <property type="entry name" value="ZINC_FINGER_C2H2_1"/>
    <property type="match status" value="1"/>
</dbReference>
<feature type="region of interest" description="Disordered" evidence="4">
    <location>
        <begin position="24"/>
        <end position="196"/>
    </location>
</feature>
<dbReference type="GO" id="GO:0008270">
    <property type="term" value="F:zinc ion binding"/>
    <property type="evidence" value="ECO:0007669"/>
    <property type="project" value="UniProtKB-KW"/>
</dbReference>
<gene>
    <name evidence="6" type="ORF">PSTG_07589</name>
</gene>
<organism evidence="6 7">
    <name type="scientific">Puccinia striiformis f. sp. tritici PST-78</name>
    <dbReference type="NCBI Taxonomy" id="1165861"/>
    <lineage>
        <taxon>Eukaryota</taxon>
        <taxon>Fungi</taxon>
        <taxon>Dikarya</taxon>
        <taxon>Basidiomycota</taxon>
        <taxon>Pucciniomycotina</taxon>
        <taxon>Pucciniomycetes</taxon>
        <taxon>Pucciniales</taxon>
        <taxon>Pucciniaceae</taxon>
        <taxon>Puccinia</taxon>
    </lineage>
</organism>
<feature type="compositionally biased region" description="Acidic residues" evidence="4">
    <location>
        <begin position="124"/>
        <end position="133"/>
    </location>
</feature>
<sequence length="366" mass="41946">MDPHRFSRAFMKAVRVASICFHSVKTSTPSGSSDGLPVLPDMSTTTTTCGSPACSSQEEEYQPEASIDDPQFDDLKQEVPKDQERLSQVQKVVDIDQEGVDEDDQETDEYDDGSDEEVGRDQEDITDEVDEYNESPSKKIVEHHENTTDEDDEDREVGVDGETDTAGVDGDEEDIAGASNEDQESEQVSQPSRPSMALEQPVMQFCCPFPGCNKWFSTSRTSWRLMTHSRTHSKFRAFECTICQARQKRLNEVKRHCRSRHPELVFDKAQHTREKSLAELKREALNKRYRCTRCRAIFETPDGLEAHFVNHHPQARWTPARCRPRPLLEIVAESSQWVAYLQDVKSVCVAMDHQHRLFLRLKKHRD</sequence>
<feature type="compositionally biased region" description="Polar residues" evidence="4">
    <location>
        <begin position="42"/>
        <end position="56"/>
    </location>
</feature>
<evidence type="ECO:0000256" key="1">
    <source>
        <dbReference type="ARBA" id="ARBA00022723"/>
    </source>
</evidence>
<dbReference type="GO" id="GO:0000978">
    <property type="term" value="F:RNA polymerase II cis-regulatory region sequence-specific DNA binding"/>
    <property type="evidence" value="ECO:0007669"/>
    <property type="project" value="TreeGrafter"/>
</dbReference>
<keyword evidence="2" id="KW-0863">Zinc-finger</keyword>
<dbReference type="Gene3D" id="3.30.160.60">
    <property type="entry name" value="Classic Zinc Finger"/>
    <property type="match status" value="2"/>
</dbReference>
<feature type="domain" description="C2H2-type" evidence="5">
    <location>
        <begin position="291"/>
        <end position="312"/>
    </location>
</feature>
<feature type="compositionally biased region" description="Acidic residues" evidence="4">
    <location>
        <begin position="95"/>
        <end position="116"/>
    </location>
</feature>
<name>A0A0L0VJE0_9BASI</name>
<evidence type="ECO:0000259" key="5">
    <source>
        <dbReference type="PROSITE" id="PS00028"/>
    </source>
</evidence>
<dbReference type="PANTHER" id="PTHR23235:SF120">
    <property type="entry name" value="KRUPPEL-LIKE FACTOR 15"/>
    <property type="match status" value="1"/>
</dbReference>
<proteinExistence type="predicted"/>
<protein>
    <recommendedName>
        <fullName evidence="5">C2H2-type domain-containing protein</fullName>
    </recommendedName>
</protein>
<dbReference type="Proteomes" id="UP000054564">
    <property type="component" value="Unassembled WGS sequence"/>
</dbReference>
<feature type="compositionally biased region" description="Acidic residues" evidence="4">
    <location>
        <begin position="57"/>
        <end position="72"/>
    </location>
</feature>
<accession>A0A0L0VJE0</accession>
<feature type="compositionally biased region" description="Acidic residues" evidence="4">
    <location>
        <begin position="148"/>
        <end position="185"/>
    </location>
</feature>
<dbReference type="EMBL" id="AJIL01000049">
    <property type="protein sequence ID" value="KNE99109.1"/>
    <property type="molecule type" value="Genomic_DNA"/>
</dbReference>
<evidence type="ECO:0000256" key="3">
    <source>
        <dbReference type="ARBA" id="ARBA00022833"/>
    </source>
</evidence>
<feature type="compositionally biased region" description="Basic and acidic residues" evidence="4">
    <location>
        <begin position="73"/>
        <end position="85"/>
    </location>
</feature>
<evidence type="ECO:0000313" key="6">
    <source>
        <dbReference type="EMBL" id="KNE99109.1"/>
    </source>
</evidence>
<keyword evidence="3" id="KW-0862">Zinc</keyword>
<dbReference type="SMART" id="SM00355">
    <property type="entry name" value="ZnF_C2H2"/>
    <property type="match status" value="3"/>
</dbReference>
<feature type="compositionally biased region" description="Basic and acidic residues" evidence="4">
    <location>
        <begin position="136"/>
        <end position="147"/>
    </location>
</feature>
<evidence type="ECO:0000256" key="4">
    <source>
        <dbReference type="SAM" id="MobiDB-lite"/>
    </source>
</evidence>
<comment type="caution">
    <text evidence="6">The sequence shown here is derived from an EMBL/GenBank/DDBJ whole genome shotgun (WGS) entry which is preliminary data.</text>
</comment>
<dbReference type="STRING" id="1165861.A0A0L0VJE0"/>
<feature type="compositionally biased region" description="Polar residues" evidence="4">
    <location>
        <begin position="24"/>
        <end position="33"/>
    </location>
</feature>
<dbReference type="AlphaFoldDB" id="A0A0L0VJE0"/>
<keyword evidence="7" id="KW-1185">Reference proteome</keyword>
<reference evidence="7" key="1">
    <citation type="submission" date="2014-03" db="EMBL/GenBank/DDBJ databases">
        <title>The Genome Sequence of Puccinia striiformis f. sp. tritici PST-78.</title>
        <authorList>
            <consortium name="The Broad Institute Genome Sequencing Platform"/>
            <person name="Cuomo C."/>
            <person name="Hulbert S."/>
            <person name="Chen X."/>
            <person name="Walker B."/>
            <person name="Young S.K."/>
            <person name="Zeng Q."/>
            <person name="Gargeya S."/>
            <person name="Fitzgerald M."/>
            <person name="Haas B."/>
            <person name="Abouelleil A."/>
            <person name="Alvarado L."/>
            <person name="Arachchi H.M."/>
            <person name="Berlin A.M."/>
            <person name="Chapman S.B."/>
            <person name="Goldberg J."/>
            <person name="Griggs A."/>
            <person name="Gujja S."/>
            <person name="Hansen M."/>
            <person name="Howarth C."/>
            <person name="Imamovic A."/>
            <person name="Larimer J."/>
            <person name="McCowan C."/>
            <person name="Montmayeur A."/>
            <person name="Murphy C."/>
            <person name="Neiman D."/>
            <person name="Pearson M."/>
            <person name="Priest M."/>
            <person name="Roberts A."/>
            <person name="Saif S."/>
            <person name="Shea T."/>
            <person name="Sisk P."/>
            <person name="Sykes S."/>
            <person name="Wortman J."/>
            <person name="Nusbaum C."/>
            <person name="Birren B."/>
        </authorList>
    </citation>
    <scope>NUCLEOTIDE SEQUENCE [LARGE SCALE GENOMIC DNA]</scope>
    <source>
        <strain evidence="7">race PST-78</strain>
    </source>
</reference>
<dbReference type="PANTHER" id="PTHR23235">
    <property type="entry name" value="KRUEPPEL-LIKE TRANSCRIPTION FACTOR"/>
    <property type="match status" value="1"/>
</dbReference>